<protein>
    <recommendedName>
        <fullName evidence="9">Zn(2)-C6 fungal-type domain-containing protein</fullName>
    </recommendedName>
</protein>
<dbReference type="GO" id="GO:0005634">
    <property type="term" value="C:nucleus"/>
    <property type="evidence" value="ECO:0007669"/>
    <property type="project" value="UniProtKB-SubCell"/>
</dbReference>
<keyword evidence="4" id="KW-0805">Transcription regulation</keyword>
<keyword evidence="3" id="KW-0862">Zinc</keyword>
<keyword evidence="2" id="KW-0479">Metal-binding</keyword>
<evidence type="ECO:0000313" key="11">
    <source>
        <dbReference type="Proteomes" id="UP000567179"/>
    </source>
</evidence>
<feature type="compositionally biased region" description="Polar residues" evidence="8">
    <location>
        <begin position="1"/>
        <end position="21"/>
    </location>
</feature>
<dbReference type="AlphaFoldDB" id="A0A8H5EUF0"/>
<feature type="domain" description="Zn(2)-C6 fungal-type" evidence="9">
    <location>
        <begin position="42"/>
        <end position="75"/>
    </location>
</feature>
<dbReference type="OrthoDB" id="3364175at2759"/>
<name>A0A8H5EUF0_9AGAR</name>
<evidence type="ECO:0000313" key="10">
    <source>
        <dbReference type="EMBL" id="KAF5312732.1"/>
    </source>
</evidence>
<evidence type="ECO:0000256" key="7">
    <source>
        <dbReference type="ARBA" id="ARBA00023242"/>
    </source>
</evidence>
<comment type="subcellular location">
    <subcellularLocation>
        <location evidence="1">Nucleus</location>
    </subcellularLocation>
</comment>
<dbReference type="CDD" id="cd00067">
    <property type="entry name" value="GAL4"/>
    <property type="match status" value="1"/>
</dbReference>
<feature type="region of interest" description="Disordered" evidence="8">
    <location>
        <begin position="137"/>
        <end position="157"/>
    </location>
</feature>
<organism evidence="10 11">
    <name type="scientific">Psilocybe cf. subviscida</name>
    <dbReference type="NCBI Taxonomy" id="2480587"/>
    <lineage>
        <taxon>Eukaryota</taxon>
        <taxon>Fungi</taxon>
        <taxon>Dikarya</taxon>
        <taxon>Basidiomycota</taxon>
        <taxon>Agaricomycotina</taxon>
        <taxon>Agaricomycetes</taxon>
        <taxon>Agaricomycetidae</taxon>
        <taxon>Agaricales</taxon>
        <taxon>Agaricineae</taxon>
        <taxon>Strophariaceae</taxon>
        <taxon>Psilocybe</taxon>
    </lineage>
</organism>
<dbReference type="Pfam" id="PF04082">
    <property type="entry name" value="Fungal_trans"/>
    <property type="match status" value="1"/>
</dbReference>
<dbReference type="GO" id="GO:0043565">
    <property type="term" value="F:sequence-specific DNA binding"/>
    <property type="evidence" value="ECO:0007669"/>
    <property type="project" value="TreeGrafter"/>
</dbReference>
<dbReference type="InterPro" id="IPR007219">
    <property type="entry name" value="XnlR_reg_dom"/>
</dbReference>
<evidence type="ECO:0000259" key="9">
    <source>
        <dbReference type="PROSITE" id="PS50048"/>
    </source>
</evidence>
<comment type="caution">
    <text evidence="10">The sequence shown here is derived from an EMBL/GenBank/DDBJ whole genome shotgun (WGS) entry which is preliminary data.</text>
</comment>
<reference evidence="10 11" key="1">
    <citation type="journal article" date="2020" name="ISME J.">
        <title>Uncovering the hidden diversity of litter-decomposition mechanisms in mushroom-forming fungi.</title>
        <authorList>
            <person name="Floudas D."/>
            <person name="Bentzer J."/>
            <person name="Ahren D."/>
            <person name="Johansson T."/>
            <person name="Persson P."/>
            <person name="Tunlid A."/>
        </authorList>
    </citation>
    <scope>NUCLEOTIDE SEQUENCE [LARGE SCALE GENOMIC DNA]</scope>
    <source>
        <strain evidence="10 11">CBS 101986</strain>
    </source>
</reference>
<evidence type="ECO:0000256" key="2">
    <source>
        <dbReference type="ARBA" id="ARBA00022723"/>
    </source>
</evidence>
<feature type="region of interest" description="Disordered" evidence="8">
    <location>
        <begin position="1"/>
        <end position="37"/>
    </location>
</feature>
<dbReference type="Pfam" id="PF00172">
    <property type="entry name" value="Zn_clus"/>
    <property type="match status" value="1"/>
</dbReference>
<dbReference type="SMART" id="SM00906">
    <property type="entry name" value="Fungal_trans"/>
    <property type="match status" value="1"/>
</dbReference>
<dbReference type="CDD" id="cd12148">
    <property type="entry name" value="fungal_TF_MHR"/>
    <property type="match status" value="1"/>
</dbReference>
<evidence type="ECO:0000256" key="8">
    <source>
        <dbReference type="SAM" id="MobiDB-lite"/>
    </source>
</evidence>
<dbReference type="SMART" id="SM00066">
    <property type="entry name" value="GAL4"/>
    <property type="match status" value="1"/>
</dbReference>
<keyword evidence="6" id="KW-0804">Transcription</keyword>
<dbReference type="GO" id="GO:0006351">
    <property type="term" value="P:DNA-templated transcription"/>
    <property type="evidence" value="ECO:0007669"/>
    <property type="project" value="InterPro"/>
</dbReference>
<evidence type="ECO:0000256" key="3">
    <source>
        <dbReference type="ARBA" id="ARBA00022833"/>
    </source>
</evidence>
<evidence type="ECO:0000256" key="4">
    <source>
        <dbReference type="ARBA" id="ARBA00023015"/>
    </source>
</evidence>
<dbReference type="GO" id="GO:0008270">
    <property type="term" value="F:zinc ion binding"/>
    <property type="evidence" value="ECO:0007669"/>
    <property type="project" value="InterPro"/>
</dbReference>
<evidence type="ECO:0000256" key="1">
    <source>
        <dbReference type="ARBA" id="ARBA00004123"/>
    </source>
</evidence>
<keyword evidence="5" id="KW-0238">DNA-binding</keyword>
<dbReference type="PROSITE" id="PS00463">
    <property type="entry name" value="ZN2_CY6_FUNGAL_1"/>
    <property type="match status" value="1"/>
</dbReference>
<dbReference type="GO" id="GO:0000981">
    <property type="term" value="F:DNA-binding transcription factor activity, RNA polymerase II-specific"/>
    <property type="evidence" value="ECO:0007669"/>
    <property type="project" value="InterPro"/>
</dbReference>
<dbReference type="Proteomes" id="UP000567179">
    <property type="component" value="Unassembled WGS sequence"/>
</dbReference>
<dbReference type="InterPro" id="IPR036864">
    <property type="entry name" value="Zn2-C6_fun-type_DNA-bd_sf"/>
</dbReference>
<keyword evidence="11" id="KW-1185">Reference proteome</keyword>
<gene>
    <name evidence="10" type="ORF">D9619_003616</name>
</gene>
<sequence>MYNISPNPGSSSMQTTFSVGETDSEREESQKGRKRPKRTVNACIRCKARKQRCDLQDQETGPCRSCQKGNVLCILAEKIKKSAYPDDYVRSLETRVADLESHLRTLEPSGGFGNDHWDQPSPPINPRLASRNIESSTYSSMGHSTGWDSTTDDGDDEEGQVARGIALLSLNSAAEPHYIGASSGWSWAKTVMGTINGRHRVPASAVPGISNPNSLRFRNLSGFTHKGRVSTAADSPRVPTDAMAEVLIRTVHDHIQARYPFQCWRSFNKWHVERDKYLVEDLTEPEDRTAAFFIWLMYATGARLLQSSPLPGLPPPEVYYAKAMEYLDTIVTLHNLANIQAFLLLAVYSLRRTEGPSVWHLVGIALRLSVELGLHRKAGHQAWLRDPYTVELRRRIFWSVYGLDRFIALTMGRPLGIQDADIDVEVPMDIDFEEVNDTTLLSLSKQHTAASVASSPVDHCRQIESDIQRLIYRVDRPKPTAVVMEEAMKLLGRLDRWKANIPRKPSDNSSPPCCTPEWFSWRYFEVSLYLLRPLTVSSPPTDPLLSRCAYAAAGSLEAQRRLHQTPPVSLSLSALHSIFLSGLTLLHCLHVNQRILSLIAASKAIRACSNTLFLYAHHFAAAEPFRDAFEDVANACLDAADETAAGAGIGWGVGAPNGASVSPPLWRGRAMAWCPGRDSFFALVSSLGFSASTKEAPLDLSSAPLLARHEQHFLAPATQTNRAYPPTAGVDPAWSEPSWFQSASSTLL</sequence>
<evidence type="ECO:0000256" key="5">
    <source>
        <dbReference type="ARBA" id="ARBA00023125"/>
    </source>
</evidence>
<proteinExistence type="predicted"/>
<dbReference type="Gene3D" id="4.10.240.10">
    <property type="entry name" value="Zn(2)-C6 fungal-type DNA-binding domain"/>
    <property type="match status" value="1"/>
</dbReference>
<keyword evidence="7" id="KW-0539">Nucleus</keyword>
<evidence type="ECO:0000256" key="6">
    <source>
        <dbReference type="ARBA" id="ARBA00023163"/>
    </source>
</evidence>
<dbReference type="SUPFAM" id="SSF57701">
    <property type="entry name" value="Zn2/Cys6 DNA-binding domain"/>
    <property type="match status" value="1"/>
</dbReference>
<dbReference type="InterPro" id="IPR052202">
    <property type="entry name" value="Yeast_MetPath_Reg"/>
</dbReference>
<dbReference type="InterPro" id="IPR001138">
    <property type="entry name" value="Zn2Cys6_DnaBD"/>
</dbReference>
<dbReference type="GO" id="GO:0045944">
    <property type="term" value="P:positive regulation of transcription by RNA polymerase II"/>
    <property type="evidence" value="ECO:0007669"/>
    <property type="project" value="TreeGrafter"/>
</dbReference>
<dbReference type="PROSITE" id="PS50048">
    <property type="entry name" value="ZN2_CY6_FUNGAL_2"/>
    <property type="match status" value="1"/>
</dbReference>
<dbReference type="PANTHER" id="PTHR47782">
    <property type="entry name" value="ZN(II)2CYS6 TRANSCRIPTION FACTOR (EUROFUNG)-RELATED"/>
    <property type="match status" value="1"/>
</dbReference>
<dbReference type="EMBL" id="JAACJJ010000056">
    <property type="protein sequence ID" value="KAF5312732.1"/>
    <property type="molecule type" value="Genomic_DNA"/>
</dbReference>
<accession>A0A8H5EUF0</accession>
<dbReference type="PANTHER" id="PTHR47782:SF12">
    <property type="entry name" value="ZN(II)2CYS6 TRANSCRIPTION FACTOR (EUROFUNG)"/>
    <property type="match status" value="1"/>
</dbReference>